<dbReference type="AlphaFoldDB" id="A0A937W268"/>
<keyword evidence="2" id="KW-0645">Protease</keyword>
<feature type="domain" description="Peptidase S9 prolyl oligopeptidase catalytic" evidence="5">
    <location>
        <begin position="470"/>
        <end position="684"/>
    </location>
</feature>
<dbReference type="SUPFAM" id="SSF53474">
    <property type="entry name" value="alpha/beta-Hydrolases"/>
    <property type="match status" value="1"/>
</dbReference>
<accession>A0A937W268</accession>
<evidence type="ECO:0000313" key="8">
    <source>
        <dbReference type="Proteomes" id="UP000712673"/>
    </source>
</evidence>
<proteinExistence type="inferred from homology"/>
<evidence type="ECO:0000256" key="1">
    <source>
        <dbReference type="ARBA" id="ARBA00005228"/>
    </source>
</evidence>
<dbReference type="SUPFAM" id="SSF50993">
    <property type="entry name" value="Peptidase/esterase 'gauge' domain"/>
    <property type="match status" value="1"/>
</dbReference>
<dbReference type="InterPro" id="IPR002470">
    <property type="entry name" value="Peptidase_S9A"/>
</dbReference>
<dbReference type="Pfam" id="PF02897">
    <property type="entry name" value="Peptidase_S9_N"/>
    <property type="match status" value="1"/>
</dbReference>
<dbReference type="InterPro" id="IPR051543">
    <property type="entry name" value="Serine_Peptidase_S9A"/>
</dbReference>
<dbReference type="GO" id="GO:0004252">
    <property type="term" value="F:serine-type endopeptidase activity"/>
    <property type="evidence" value="ECO:0007669"/>
    <property type="project" value="InterPro"/>
</dbReference>
<dbReference type="InterPro" id="IPR029058">
    <property type="entry name" value="AB_hydrolase_fold"/>
</dbReference>
<evidence type="ECO:0000259" key="5">
    <source>
        <dbReference type="Pfam" id="PF00326"/>
    </source>
</evidence>
<keyword evidence="3" id="KW-0378">Hydrolase</keyword>
<comment type="caution">
    <text evidence="7">The sequence shown here is derived from an EMBL/GenBank/DDBJ whole genome shotgun (WGS) entry which is preliminary data.</text>
</comment>
<dbReference type="PANTHER" id="PTHR11757">
    <property type="entry name" value="PROTEASE FAMILY S9A OLIGOPEPTIDASE"/>
    <property type="match status" value="1"/>
</dbReference>
<keyword evidence="4" id="KW-0720">Serine protease</keyword>
<comment type="similarity">
    <text evidence="1">Belongs to the peptidase S9A family.</text>
</comment>
<dbReference type="EMBL" id="VGLS01000209">
    <property type="protein sequence ID" value="MBM3223840.1"/>
    <property type="molecule type" value="Genomic_DNA"/>
</dbReference>
<dbReference type="InterPro" id="IPR023302">
    <property type="entry name" value="Pept_S9A_N"/>
</dbReference>
<dbReference type="PANTHER" id="PTHR11757:SF19">
    <property type="entry name" value="PROLYL ENDOPEPTIDASE-LIKE"/>
    <property type="match status" value="1"/>
</dbReference>
<protein>
    <submittedName>
        <fullName evidence="7">S9 family peptidase</fullName>
    </submittedName>
</protein>
<evidence type="ECO:0000259" key="6">
    <source>
        <dbReference type="Pfam" id="PF02897"/>
    </source>
</evidence>
<organism evidence="7 8">
    <name type="scientific">Tectimicrobiota bacterium</name>
    <dbReference type="NCBI Taxonomy" id="2528274"/>
    <lineage>
        <taxon>Bacteria</taxon>
        <taxon>Pseudomonadati</taxon>
        <taxon>Nitrospinota/Tectimicrobiota group</taxon>
        <taxon>Candidatus Tectimicrobiota</taxon>
    </lineage>
</organism>
<gene>
    <name evidence="7" type="ORF">FJZ47_08580</name>
</gene>
<dbReference type="InterPro" id="IPR001375">
    <property type="entry name" value="Peptidase_S9_cat"/>
</dbReference>
<feature type="domain" description="Peptidase S9A N-terminal" evidence="6">
    <location>
        <begin position="13"/>
        <end position="410"/>
    </location>
</feature>
<dbReference type="Gene3D" id="3.40.50.1820">
    <property type="entry name" value="alpha/beta hydrolase"/>
    <property type="match status" value="1"/>
</dbReference>
<evidence type="ECO:0000256" key="2">
    <source>
        <dbReference type="ARBA" id="ARBA00022670"/>
    </source>
</evidence>
<evidence type="ECO:0000256" key="3">
    <source>
        <dbReference type="ARBA" id="ARBA00022801"/>
    </source>
</evidence>
<sequence length="687" mass="77862">MISVTTQDTEPPVAPQQPLVLRKHGDTRSDAYAWLRQKEDPAVLAYLEAENAYAKAVAVPLQAFEDTVYREMLGRIQETDLSVPYRLRAWLYYSRTEAGKQYPFLCRKAATAGEEAAEHVLLDINVLAEGKAFMALGDAALSEDDRLYAFTTDDTGFRQYTLHIKDLHTDRLLPVQRQRVTSVAWAADNTTLFYTTEDEVTKRSNQLWKHTLGAETDTLIYEEKDERFRLYVDLTRSRAYLLLASHSHTSSEVRYLPAHRPHGRWRLVRKRRANIEYDVDHHGDTFYLRINDTGRNFRLVTAPIAALDPANWQELVPHRPDVMLEGVDLFQDYRVLYERDQGLEQLVITALESGATHRMAFNEPVYSLSSGANPEWQTTTFRYVYQSMTTPDTVYDYHMATRERVLLKQRPVLGDFDATQYTTERRMAPAPDGTAVPVSLVYRRGTPLDGSAPLWLDGYGAYGYPNDVYFSSNRLSLLDRGVIYAVAHIRGGGDLGKAWHDAGRMLNKMHTFTDFITVAEELIRARYTAAERLAIAGGSAGGLLMGAVANMRPDLCKVILSEVPFVDVLSTMLDASLPLTVGEYEEWGNPHLKQYYQYIRQYSPYDNITRQAYPAMLVKTSLNDSQVMFWEPAKYVARLRALRTNVAPLLLVTNMGAGHGGASGRYDHLHEIASNFAFVLDQLGIHG</sequence>
<evidence type="ECO:0000256" key="4">
    <source>
        <dbReference type="ARBA" id="ARBA00022825"/>
    </source>
</evidence>
<dbReference type="Proteomes" id="UP000712673">
    <property type="component" value="Unassembled WGS sequence"/>
</dbReference>
<dbReference type="Pfam" id="PF00326">
    <property type="entry name" value="Peptidase_S9"/>
    <property type="match status" value="1"/>
</dbReference>
<evidence type="ECO:0000313" key="7">
    <source>
        <dbReference type="EMBL" id="MBM3223840.1"/>
    </source>
</evidence>
<reference evidence="7" key="1">
    <citation type="submission" date="2019-03" db="EMBL/GenBank/DDBJ databases">
        <title>Lake Tanganyika Metagenome-Assembled Genomes (MAGs).</title>
        <authorList>
            <person name="Tran P."/>
        </authorList>
    </citation>
    <scope>NUCLEOTIDE SEQUENCE</scope>
    <source>
        <strain evidence="7">K_DeepCast_65m_m2_066</strain>
    </source>
</reference>
<dbReference type="Gene3D" id="2.130.10.120">
    <property type="entry name" value="Prolyl oligopeptidase, N-terminal domain"/>
    <property type="match status" value="1"/>
</dbReference>
<dbReference type="GO" id="GO:0006508">
    <property type="term" value="P:proteolysis"/>
    <property type="evidence" value="ECO:0007669"/>
    <property type="project" value="UniProtKB-KW"/>
</dbReference>
<name>A0A937W268_UNCTE</name>
<dbReference type="PRINTS" id="PR00862">
    <property type="entry name" value="PROLIGOPTASE"/>
</dbReference>